<dbReference type="InterPro" id="IPR000719">
    <property type="entry name" value="Prot_kinase_dom"/>
</dbReference>
<dbReference type="GO" id="GO:0004708">
    <property type="term" value="F:MAP kinase kinase activity"/>
    <property type="evidence" value="ECO:0007669"/>
    <property type="project" value="UniProtKB-EC"/>
</dbReference>
<reference evidence="12" key="1">
    <citation type="submission" date="2021-01" db="EMBL/GenBank/DDBJ databases">
        <authorList>
            <consortium name="Genoscope - CEA"/>
            <person name="William W."/>
        </authorList>
    </citation>
    <scope>NUCLEOTIDE SEQUENCE</scope>
</reference>
<dbReference type="OrthoDB" id="10252354at2759"/>
<evidence type="ECO:0000256" key="8">
    <source>
        <dbReference type="ARBA" id="ARBA00051693"/>
    </source>
</evidence>
<dbReference type="PROSITE" id="PS00108">
    <property type="entry name" value="PROTEIN_KINASE_ST"/>
    <property type="match status" value="1"/>
</dbReference>
<evidence type="ECO:0000313" key="13">
    <source>
        <dbReference type="Proteomes" id="UP000689195"/>
    </source>
</evidence>
<evidence type="ECO:0000256" key="1">
    <source>
        <dbReference type="ARBA" id="ARBA00022527"/>
    </source>
</evidence>
<dbReference type="SMART" id="SM00220">
    <property type="entry name" value="S_TKc"/>
    <property type="match status" value="1"/>
</dbReference>
<dbReference type="Pfam" id="PF00069">
    <property type="entry name" value="Pkinase"/>
    <property type="match status" value="1"/>
</dbReference>
<keyword evidence="10" id="KW-0175">Coiled coil</keyword>
<proteinExistence type="predicted"/>
<dbReference type="InterPro" id="IPR008271">
    <property type="entry name" value="Ser/Thr_kinase_AS"/>
</dbReference>
<comment type="catalytic activity">
    <reaction evidence="7">
        <text>L-threonyl-[protein] + ATP = O-phospho-L-threonyl-[protein] + ADP + H(+)</text>
        <dbReference type="Rhea" id="RHEA:46608"/>
        <dbReference type="Rhea" id="RHEA-COMP:11060"/>
        <dbReference type="Rhea" id="RHEA-COMP:11605"/>
        <dbReference type="ChEBI" id="CHEBI:15378"/>
        <dbReference type="ChEBI" id="CHEBI:30013"/>
        <dbReference type="ChEBI" id="CHEBI:30616"/>
        <dbReference type="ChEBI" id="CHEBI:61977"/>
        <dbReference type="ChEBI" id="CHEBI:456216"/>
        <dbReference type="EC" id="2.7.12.2"/>
    </reaction>
</comment>
<evidence type="ECO:0000256" key="7">
    <source>
        <dbReference type="ARBA" id="ARBA00049299"/>
    </source>
</evidence>
<evidence type="ECO:0000256" key="2">
    <source>
        <dbReference type="ARBA" id="ARBA00022679"/>
    </source>
</evidence>
<dbReference type="InterPro" id="IPR017441">
    <property type="entry name" value="Protein_kinase_ATP_BS"/>
</dbReference>
<dbReference type="PANTHER" id="PTHR48013:SF9">
    <property type="entry name" value="DUAL SPECIFICITY MITOGEN-ACTIVATED PROTEIN KINASE KINASE 5"/>
    <property type="match status" value="1"/>
</dbReference>
<comment type="caution">
    <text evidence="12">The sequence shown here is derived from an EMBL/GenBank/DDBJ whole genome shotgun (WGS) entry which is preliminary data.</text>
</comment>
<feature type="domain" description="Protein kinase" evidence="11">
    <location>
        <begin position="64"/>
        <end position="324"/>
    </location>
</feature>
<dbReference type="GO" id="GO:0004674">
    <property type="term" value="F:protein serine/threonine kinase activity"/>
    <property type="evidence" value="ECO:0007669"/>
    <property type="project" value="UniProtKB-KW"/>
</dbReference>
<evidence type="ECO:0000259" key="11">
    <source>
        <dbReference type="PROSITE" id="PS50011"/>
    </source>
</evidence>
<sequence length="507" mass="60018">MQSNDSNKRRLLLRSLASEEPQKISANGSLVLSQFRLNSKGLTFTKNITYMESQHFKDLKLEDFEIVCKLGQGNYGSVEKVLHKPTQDYYALKKIHYVSNDVQESLLKKELKALIDCNSQYVVQCYGAFYSKGEIYIVMEYMDMGSLQIIIEKTKKIPESITMLIIKEVLQGLDYLHTNKHIIHRDIKPHNILINKKGEVKIGDFGICSVSENSDQKFDTFIGTIQYMSPERLNGEEYGYDCDIWSVGMMTMQCITGLLPFEFNAKQMSMIEYIQMSKNFKIDDYFQQHKHTISENTIQFISKCLQQEPKDRTKAQELLQTKAIKYTQSLKIDVFKQWLQLNESTPKKSFKSRNVQISDYIPEQNRTSSAFYKRNEQTRLDQQMARYEEFKRNYKRNELQYSYYQQQPRDLNQSFVKERYQNSYNYQPNYNNKHLQTQQYEFDREAYKKEIKQDSPIKVELSYTAPCSIQRGVISDTTAYLREREKIMNSFMTQQEIETIKRIYLRK</sequence>
<keyword evidence="3 9" id="KW-0547">Nucleotide-binding</keyword>
<feature type="coiled-coil region" evidence="10">
    <location>
        <begin position="373"/>
        <end position="400"/>
    </location>
</feature>
<keyword evidence="1" id="KW-0723">Serine/threonine-protein kinase</keyword>
<evidence type="ECO:0000256" key="9">
    <source>
        <dbReference type="PROSITE-ProRule" id="PRU10141"/>
    </source>
</evidence>
<dbReference type="PROSITE" id="PS50011">
    <property type="entry name" value="PROTEIN_KINASE_DOM"/>
    <property type="match status" value="1"/>
</dbReference>
<dbReference type="FunFam" id="3.30.200.20:FF:000040">
    <property type="entry name" value="Dual specificity mitogen-activated protein kinase kinase"/>
    <property type="match status" value="1"/>
</dbReference>
<accession>A0A8S1V3K0</accession>
<keyword evidence="4" id="KW-0418">Kinase</keyword>
<protein>
    <recommendedName>
        <fullName evidence="11">Protein kinase domain-containing protein</fullName>
    </recommendedName>
</protein>
<keyword evidence="5 9" id="KW-0067">ATP-binding</keyword>
<evidence type="ECO:0000256" key="5">
    <source>
        <dbReference type="ARBA" id="ARBA00022840"/>
    </source>
</evidence>
<evidence type="ECO:0000256" key="6">
    <source>
        <dbReference type="ARBA" id="ARBA00049014"/>
    </source>
</evidence>
<comment type="catalytic activity">
    <reaction evidence="8">
        <text>L-tyrosyl-[protein] + ATP = O-phospho-L-tyrosyl-[protein] + ADP + H(+)</text>
        <dbReference type="Rhea" id="RHEA:10596"/>
        <dbReference type="Rhea" id="RHEA-COMP:10136"/>
        <dbReference type="Rhea" id="RHEA-COMP:20101"/>
        <dbReference type="ChEBI" id="CHEBI:15378"/>
        <dbReference type="ChEBI" id="CHEBI:30616"/>
        <dbReference type="ChEBI" id="CHEBI:46858"/>
        <dbReference type="ChEBI" id="CHEBI:61978"/>
        <dbReference type="ChEBI" id="CHEBI:456216"/>
        <dbReference type="EC" id="2.7.12.2"/>
    </reaction>
</comment>
<dbReference type="AlphaFoldDB" id="A0A8S1V3K0"/>
<feature type="binding site" evidence="9">
    <location>
        <position position="93"/>
    </location>
    <ligand>
        <name>ATP</name>
        <dbReference type="ChEBI" id="CHEBI:30616"/>
    </ligand>
</feature>
<evidence type="ECO:0000256" key="3">
    <source>
        <dbReference type="ARBA" id="ARBA00022741"/>
    </source>
</evidence>
<dbReference type="PROSITE" id="PS00107">
    <property type="entry name" value="PROTEIN_KINASE_ATP"/>
    <property type="match status" value="1"/>
</dbReference>
<dbReference type="PANTHER" id="PTHR48013">
    <property type="entry name" value="DUAL SPECIFICITY MITOGEN-ACTIVATED PROTEIN KINASE KINASE 5-RELATED"/>
    <property type="match status" value="1"/>
</dbReference>
<comment type="catalytic activity">
    <reaction evidence="6">
        <text>L-seryl-[protein] + ATP = O-phospho-L-seryl-[protein] + ADP + H(+)</text>
        <dbReference type="Rhea" id="RHEA:17989"/>
        <dbReference type="Rhea" id="RHEA-COMP:9863"/>
        <dbReference type="Rhea" id="RHEA-COMP:11604"/>
        <dbReference type="ChEBI" id="CHEBI:15378"/>
        <dbReference type="ChEBI" id="CHEBI:29999"/>
        <dbReference type="ChEBI" id="CHEBI:30616"/>
        <dbReference type="ChEBI" id="CHEBI:83421"/>
        <dbReference type="ChEBI" id="CHEBI:456216"/>
        <dbReference type="EC" id="2.7.12.2"/>
    </reaction>
</comment>
<keyword evidence="2" id="KW-0808">Transferase</keyword>
<keyword evidence="13" id="KW-1185">Reference proteome</keyword>
<dbReference type="CDD" id="cd06623">
    <property type="entry name" value="PKc_MAPKK_plant_like"/>
    <property type="match status" value="1"/>
</dbReference>
<dbReference type="EMBL" id="CAJJDO010000056">
    <property type="protein sequence ID" value="CAD8172018.1"/>
    <property type="molecule type" value="Genomic_DNA"/>
</dbReference>
<evidence type="ECO:0000313" key="12">
    <source>
        <dbReference type="EMBL" id="CAD8172018.1"/>
    </source>
</evidence>
<dbReference type="Proteomes" id="UP000689195">
    <property type="component" value="Unassembled WGS sequence"/>
</dbReference>
<evidence type="ECO:0000256" key="10">
    <source>
        <dbReference type="SAM" id="Coils"/>
    </source>
</evidence>
<dbReference type="GO" id="GO:0005524">
    <property type="term" value="F:ATP binding"/>
    <property type="evidence" value="ECO:0007669"/>
    <property type="project" value="UniProtKB-UniRule"/>
</dbReference>
<evidence type="ECO:0000256" key="4">
    <source>
        <dbReference type="ARBA" id="ARBA00022777"/>
    </source>
</evidence>
<gene>
    <name evidence="12" type="ORF">PPENT_87.1.T0560044</name>
</gene>
<organism evidence="12 13">
    <name type="scientific">Paramecium pentaurelia</name>
    <dbReference type="NCBI Taxonomy" id="43138"/>
    <lineage>
        <taxon>Eukaryota</taxon>
        <taxon>Sar</taxon>
        <taxon>Alveolata</taxon>
        <taxon>Ciliophora</taxon>
        <taxon>Intramacronucleata</taxon>
        <taxon>Oligohymenophorea</taxon>
        <taxon>Peniculida</taxon>
        <taxon>Parameciidae</taxon>
        <taxon>Paramecium</taxon>
    </lineage>
</organism>
<name>A0A8S1V3K0_9CILI</name>